<feature type="non-terminal residue" evidence="2">
    <location>
        <position position="1"/>
    </location>
</feature>
<organism evidence="2 3">
    <name type="scientific">Trifolium medium</name>
    <dbReference type="NCBI Taxonomy" id="97028"/>
    <lineage>
        <taxon>Eukaryota</taxon>
        <taxon>Viridiplantae</taxon>
        <taxon>Streptophyta</taxon>
        <taxon>Embryophyta</taxon>
        <taxon>Tracheophyta</taxon>
        <taxon>Spermatophyta</taxon>
        <taxon>Magnoliopsida</taxon>
        <taxon>eudicotyledons</taxon>
        <taxon>Gunneridae</taxon>
        <taxon>Pentapetalae</taxon>
        <taxon>rosids</taxon>
        <taxon>fabids</taxon>
        <taxon>Fabales</taxon>
        <taxon>Fabaceae</taxon>
        <taxon>Papilionoideae</taxon>
        <taxon>50 kb inversion clade</taxon>
        <taxon>NPAAA clade</taxon>
        <taxon>Hologalegina</taxon>
        <taxon>IRL clade</taxon>
        <taxon>Trifolieae</taxon>
        <taxon>Trifolium</taxon>
    </lineage>
</organism>
<evidence type="ECO:0000256" key="1">
    <source>
        <dbReference type="SAM" id="MobiDB-lite"/>
    </source>
</evidence>
<comment type="caution">
    <text evidence="2">The sequence shown here is derived from an EMBL/GenBank/DDBJ whole genome shotgun (WGS) entry which is preliminary data.</text>
</comment>
<evidence type="ECO:0000313" key="2">
    <source>
        <dbReference type="EMBL" id="MCI88240.1"/>
    </source>
</evidence>
<name>A0A392VP95_9FABA</name>
<feature type="region of interest" description="Disordered" evidence="1">
    <location>
        <begin position="1"/>
        <end position="20"/>
    </location>
</feature>
<proteinExistence type="predicted"/>
<dbReference type="EMBL" id="LXQA011187959">
    <property type="protein sequence ID" value="MCI88240.1"/>
    <property type="molecule type" value="Genomic_DNA"/>
</dbReference>
<evidence type="ECO:0000313" key="3">
    <source>
        <dbReference type="Proteomes" id="UP000265520"/>
    </source>
</evidence>
<keyword evidence="3" id="KW-1185">Reference proteome</keyword>
<accession>A0A392VP95</accession>
<feature type="region of interest" description="Disordered" evidence="1">
    <location>
        <begin position="27"/>
        <end position="54"/>
    </location>
</feature>
<dbReference type="Proteomes" id="UP000265520">
    <property type="component" value="Unassembled WGS sequence"/>
</dbReference>
<reference evidence="2 3" key="1">
    <citation type="journal article" date="2018" name="Front. Plant Sci.">
        <title>Red Clover (Trifolium pratense) and Zigzag Clover (T. medium) - A Picture of Genomic Similarities and Differences.</title>
        <authorList>
            <person name="Dluhosova J."/>
            <person name="Istvanek J."/>
            <person name="Nedelnik J."/>
            <person name="Repkova J."/>
        </authorList>
    </citation>
    <scope>NUCLEOTIDE SEQUENCE [LARGE SCALE GENOMIC DNA]</scope>
    <source>
        <strain evidence="3">cv. 10/8</strain>
        <tissue evidence="2">Leaf</tissue>
    </source>
</reference>
<feature type="non-terminal residue" evidence="2">
    <location>
        <position position="54"/>
    </location>
</feature>
<dbReference type="AlphaFoldDB" id="A0A392VP95"/>
<protein>
    <submittedName>
        <fullName evidence="2">Uncharacterized protein</fullName>
    </submittedName>
</protein>
<sequence>AGRSKKLAEQVISDEEADNVNKELENEAADTDEEVHSQINTPPNSPNAPVIDHI</sequence>